<protein>
    <submittedName>
        <fullName evidence="1">Predicted protein</fullName>
    </submittedName>
</protein>
<name>B0D5S7_LACBS</name>
<evidence type="ECO:0000313" key="1">
    <source>
        <dbReference type="EMBL" id="EDR10071.1"/>
    </source>
</evidence>
<dbReference type="AlphaFoldDB" id="B0D5S7"/>
<dbReference type="KEGG" id="lbc:LACBIDRAFT_318022"/>
<dbReference type="InParanoid" id="B0D5S7"/>
<evidence type="ECO:0000313" key="2">
    <source>
        <dbReference type="Proteomes" id="UP000001194"/>
    </source>
</evidence>
<dbReference type="RefSeq" id="XP_001879456.1">
    <property type="nucleotide sequence ID" value="XM_001879421.1"/>
</dbReference>
<dbReference type="EMBL" id="DS547098">
    <property type="protein sequence ID" value="EDR10071.1"/>
    <property type="molecule type" value="Genomic_DNA"/>
</dbReference>
<organism evidence="2">
    <name type="scientific">Laccaria bicolor (strain S238N-H82 / ATCC MYA-4686)</name>
    <name type="common">Bicoloured deceiver</name>
    <name type="synonym">Laccaria laccata var. bicolor</name>
    <dbReference type="NCBI Taxonomy" id="486041"/>
    <lineage>
        <taxon>Eukaryota</taxon>
        <taxon>Fungi</taxon>
        <taxon>Dikarya</taxon>
        <taxon>Basidiomycota</taxon>
        <taxon>Agaricomycotina</taxon>
        <taxon>Agaricomycetes</taxon>
        <taxon>Agaricomycetidae</taxon>
        <taxon>Agaricales</taxon>
        <taxon>Agaricineae</taxon>
        <taxon>Hydnangiaceae</taxon>
        <taxon>Laccaria</taxon>
    </lineage>
</organism>
<sequence>MYLFQFSCAQQLHYRDFPKFCHPERRNVTTMMNHLPSLNFFSLLSTHHPTTHDSASARVGNHVFRGAETITANLSLGMNNRTHVL</sequence>
<accession>B0D5S7</accession>
<keyword evidence="2" id="KW-1185">Reference proteome</keyword>
<reference evidence="1 2" key="1">
    <citation type="journal article" date="2008" name="Nature">
        <title>The genome of Laccaria bicolor provides insights into mycorrhizal symbiosis.</title>
        <authorList>
            <person name="Martin F."/>
            <person name="Aerts A."/>
            <person name="Ahren D."/>
            <person name="Brun A."/>
            <person name="Danchin E.G.J."/>
            <person name="Duchaussoy F."/>
            <person name="Gibon J."/>
            <person name="Kohler A."/>
            <person name="Lindquist E."/>
            <person name="Pereda V."/>
            <person name="Salamov A."/>
            <person name="Shapiro H.J."/>
            <person name="Wuyts J."/>
            <person name="Blaudez D."/>
            <person name="Buee M."/>
            <person name="Brokstein P."/>
            <person name="Canbaeck B."/>
            <person name="Cohen D."/>
            <person name="Courty P.E."/>
            <person name="Coutinho P.M."/>
            <person name="Delaruelle C."/>
            <person name="Detter J.C."/>
            <person name="Deveau A."/>
            <person name="DiFazio S."/>
            <person name="Duplessis S."/>
            <person name="Fraissinet-Tachet L."/>
            <person name="Lucic E."/>
            <person name="Frey-Klett P."/>
            <person name="Fourrey C."/>
            <person name="Feussner I."/>
            <person name="Gay G."/>
            <person name="Grimwood J."/>
            <person name="Hoegger P.J."/>
            <person name="Jain P."/>
            <person name="Kilaru S."/>
            <person name="Labbe J."/>
            <person name="Lin Y.C."/>
            <person name="Legue V."/>
            <person name="Le Tacon F."/>
            <person name="Marmeisse R."/>
            <person name="Melayah D."/>
            <person name="Montanini B."/>
            <person name="Muratet M."/>
            <person name="Nehls U."/>
            <person name="Niculita-Hirzel H."/>
            <person name="Oudot-Le Secq M.P."/>
            <person name="Peter M."/>
            <person name="Quesneville H."/>
            <person name="Rajashekar B."/>
            <person name="Reich M."/>
            <person name="Rouhier N."/>
            <person name="Schmutz J."/>
            <person name="Yin T."/>
            <person name="Chalot M."/>
            <person name="Henrissat B."/>
            <person name="Kuees U."/>
            <person name="Lucas S."/>
            <person name="Van de Peer Y."/>
            <person name="Podila G.K."/>
            <person name="Polle A."/>
            <person name="Pukkila P.J."/>
            <person name="Richardson P.M."/>
            <person name="Rouze P."/>
            <person name="Sanders I.R."/>
            <person name="Stajich J.E."/>
            <person name="Tunlid A."/>
            <person name="Tuskan G."/>
            <person name="Grigoriev I.V."/>
        </authorList>
    </citation>
    <scope>NUCLEOTIDE SEQUENCE [LARGE SCALE GENOMIC DNA]</scope>
    <source>
        <strain evidence="2">S238N-H82 / ATCC MYA-4686</strain>
    </source>
</reference>
<proteinExistence type="predicted"/>
<dbReference type="Proteomes" id="UP000001194">
    <property type="component" value="Unassembled WGS sequence"/>
</dbReference>
<gene>
    <name evidence="1" type="ORF">LACBIDRAFT_318022</name>
</gene>
<dbReference type="HOGENOM" id="CLU_2513007_0_0_1"/>
<dbReference type="GeneID" id="6074766"/>